<proteinExistence type="predicted"/>
<organism evidence="1 2">
    <name type="scientific">Sutcliffiella horikoshii</name>
    <dbReference type="NCBI Taxonomy" id="79883"/>
    <lineage>
        <taxon>Bacteria</taxon>
        <taxon>Bacillati</taxon>
        <taxon>Bacillota</taxon>
        <taxon>Bacilli</taxon>
        <taxon>Bacillales</taxon>
        <taxon>Bacillaceae</taxon>
        <taxon>Sutcliffiella</taxon>
    </lineage>
</organism>
<sequence length="263" mass="30998">MNKNFIVSNVLKTNNLKMNKNREFDDYTHLKVNDSIHFYSPKINTFPLNTNINGIEFKDSHPVSRWNTRVGPKLTENQLLNILNQLKLLPHRIRKIEDGVGIIDCDILFTYKISENNIIIITTFYGRLSLNHSLKQFQSLRKYNKTNKEQVYLQIKEDVLDEQNPPAIPKFFMDFSGTITKYILEGYVVVGKKLPVFYVCCGTDHSEEVLYIDVNCNSDVKINKNILKVLFKMRYSDFVWNYLQNHYKEQVSLLERKFTNKKI</sequence>
<dbReference type="EMBL" id="CP020880">
    <property type="protein sequence ID" value="ART74840.1"/>
    <property type="molecule type" value="Genomic_DNA"/>
</dbReference>
<evidence type="ECO:0000313" key="2">
    <source>
        <dbReference type="Proteomes" id="UP000195573"/>
    </source>
</evidence>
<dbReference type="RefSeq" id="WP_088016803.1">
    <property type="nucleotide sequence ID" value="NZ_CP020880.1"/>
</dbReference>
<protein>
    <submittedName>
        <fullName evidence="1">Uncharacterized protein</fullName>
    </submittedName>
</protein>
<accession>A0ABN4Z8Z0</accession>
<name>A0ABN4Z8Z0_9BACI</name>
<evidence type="ECO:0000313" key="1">
    <source>
        <dbReference type="EMBL" id="ART74840.1"/>
    </source>
</evidence>
<dbReference type="Proteomes" id="UP000195573">
    <property type="component" value="Chromosome"/>
</dbReference>
<reference evidence="1 2" key="1">
    <citation type="submission" date="2017-04" db="EMBL/GenBank/DDBJ databases">
        <title>Complete Genome Sequence of the Bacillus horikoshii 20a strain from Cuatro Cienegas, Coahuila, Mexico.</title>
        <authorList>
            <person name="Zarza E."/>
            <person name="Alcaraz L.D."/>
            <person name="Aguilar-Salinas B."/>
            <person name="Islas A."/>
            <person name="Olmedo-Alvarez G."/>
        </authorList>
    </citation>
    <scope>NUCLEOTIDE SEQUENCE [LARGE SCALE GENOMIC DNA]</scope>
    <source>
        <strain evidence="1 2">20a</strain>
    </source>
</reference>
<gene>
    <name evidence="1" type="ORF">B4U37_01705</name>
</gene>
<keyword evidence="2" id="KW-1185">Reference proteome</keyword>
<dbReference type="GeneID" id="96737158"/>